<dbReference type="GO" id="GO:0045493">
    <property type="term" value="P:xylan catabolic process"/>
    <property type="evidence" value="ECO:0007669"/>
    <property type="project" value="UniProtKB-KW"/>
</dbReference>
<keyword evidence="4 7" id="KW-0326">Glycosidase</keyword>
<dbReference type="InterPro" id="IPR000772">
    <property type="entry name" value="Ricin_B_lectin"/>
</dbReference>
<proteinExistence type="inferred from homology"/>
<dbReference type="Pfam" id="PF00331">
    <property type="entry name" value="Glyco_hydro_10"/>
    <property type="match status" value="1"/>
</dbReference>
<dbReference type="SUPFAM" id="SSF50370">
    <property type="entry name" value="Ricin B-like lectins"/>
    <property type="match status" value="1"/>
</dbReference>
<keyword evidence="5 7" id="KW-0624">Polysaccharide degradation</keyword>
<dbReference type="STRING" id="169679.CSACC_06710"/>
<feature type="signal peptide" evidence="8">
    <location>
        <begin position="1"/>
        <end position="27"/>
    </location>
</feature>
<evidence type="ECO:0000256" key="6">
    <source>
        <dbReference type="PROSITE-ProRule" id="PRU10061"/>
    </source>
</evidence>
<evidence type="ECO:0000256" key="3">
    <source>
        <dbReference type="ARBA" id="ARBA00023277"/>
    </source>
</evidence>
<dbReference type="PROSITE" id="PS50231">
    <property type="entry name" value="RICIN_B_LECTIN"/>
    <property type="match status" value="1"/>
</dbReference>
<name>A0A1S8N627_CLOSA</name>
<feature type="domain" description="GH10" evidence="9">
    <location>
        <begin position="32"/>
        <end position="391"/>
    </location>
</feature>
<dbReference type="CDD" id="cd00161">
    <property type="entry name" value="beta-trefoil_Ricin-like"/>
    <property type="match status" value="1"/>
</dbReference>
<dbReference type="InterPro" id="IPR035992">
    <property type="entry name" value="Ricin_B-like_lectins"/>
</dbReference>
<evidence type="ECO:0000313" key="11">
    <source>
        <dbReference type="Proteomes" id="UP000191154"/>
    </source>
</evidence>
<evidence type="ECO:0000256" key="4">
    <source>
        <dbReference type="ARBA" id="ARBA00023295"/>
    </source>
</evidence>
<sequence>MKKYVSIILSALLIGSTFCTPGIQANAATTNNTSNANLLNTYGKVFGKVGNILDASQISDPNAKSAIKKEYNSVTAENEMKPDAILGHSANVIPVAQAKALGYYIPDNYSESTVPRLNFTTVDNMLKFCFDNGLSMRGHTLLWHSQTPDWYFRSGYSNNGGYVTPDVMNKRMEFYIKTVMNHVFSSKYGSVIYAWDVANEYLHAAPAGSDKATGWQKIYGNLGTKPGFVKQAFQYAYDTLAYYKLTDKVKLFYNDYNEYMEVDNIINLINYINSDKKICAGIGMQSHLSTNFPSVAYYKSALQAFAKAGFEIQITELDVGCTSLSEQSKYYYDLMSAILSVKKSGANITALVFWGLSDDHSWRRNDKPYTRALLYSNYSTPKEAYNSVLKAYSDSAYGTGSSTTKDDTNTSGNTQTLNDGWYYIKNVNSQKYLQVANNVGKAAQNVELGTGSGVAGQKWYLTNVGNGYVTLKSALGNYMLDVYNGENKDGSNIRIYNAYSNDAQKFALKSSSTNGAYGITTMSSNQTKALDDYNFQTFDGANVCQWTYGGTSNQLWIFEAAK</sequence>
<keyword evidence="10" id="KW-0858">Xylan degradation</keyword>
<dbReference type="PROSITE" id="PS00591">
    <property type="entry name" value="GH10_1"/>
    <property type="match status" value="1"/>
</dbReference>
<keyword evidence="3 7" id="KW-0119">Carbohydrate metabolism</keyword>
<dbReference type="SUPFAM" id="SSF51445">
    <property type="entry name" value="(Trans)glycosidases"/>
    <property type="match status" value="1"/>
</dbReference>
<dbReference type="InterPro" id="IPR017853">
    <property type="entry name" value="GH"/>
</dbReference>
<feature type="active site" description="Nucleophile" evidence="6">
    <location>
        <position position="316"/>
    </location>
</feature>
<feature type="chain" id="PRO_5011983765" description="Beta-xylanase" evidence="8">
    <location>
        <begin position="28"/>
        <end position="562"/>
    </location>
</feature>
<keyword evidence="8" id="KW-0732">Signal</keyword>
<comment type="catalytic activity">
    <reaction evidence="7">
        <text>Endohydrolysis of (1-&gt;4)-beta-D-xylosidic linkages in xylans.</text>
        <dbReference type="EC" id="3.2.1.8"/>
    </reaction>
</comment>
<dbReference type="InterPro" id="IPR031158">
    <property type="entry name" value="GH10_AS"/>
</dbReference>
<evidence type="ECO:0000256" key="7">
    <source>
        <dbReference type="RuleBase" id="RU361174"/>
    </source>
</evidence>
<comment type="caution">
    <text evidence="10">The sequence shown here is derived from an EMBL/GenBank/DDBJ whole genome shotgun (WGS) entry which is preliminary data.</text>
</comment>
<dbReference type="EC" id="3.2.1.8" evidence="7"/>
<accession>A0A1S8N627</accession>
<protein>
    <recommendedName>
        <fullName evidence="7">Beta-xylanase</fullName>
        <ecNumber evidence="7">3.2.1.8</ecNumber>
    </recommendedName>
</protein>
<evidence type="ECO:0000256" key="2">
    <source>
        <dbReference type="ARBA" id="ARBA00022801"/>
    </source>
</evidence>
<comment type="similarity">
    <text evidence="1 7">Belongs to the glycosyl hydrolase 10 (cellulase F) family.</text>
</comment>
<dbReference type="InterPro" id="IPR001000">
    <property type="entry name" value="GH10_dom"/>
</dbReference>
<dbReference type="Gene3D" id="2.80.10.50">
    <property type="match status" value="1"/>
</dbReference>
<dbReference type="EMBL" id="LZYZ01000004">
    <property type="protein sequence ID" value="OOM11838.1"/>
    <property type="molecule type" value="Genomic_DNA"/>
</dbReference>
<reference evidence="10 11" key="1">
    <citation type="submission" date="2016-05" db="EMBL/GenBank/DDBJ databases">
        <title>Microbial solvent formation.</title>
        <authorList>
            <person name="Poehlein A."/>
            <person name="Montoya Solano J.D."/>
            <person name="Flitsch S."/>
            <person name="Krabben P."/>
            <person name="Duerre P."/>
            <person name="Daniel R."/>
        </authorList>
    </citation>
    <scope>NUCLEOTIDE SEQUENCE [LARGE SCALE GENOMIC DNA]</scope>
    <source>
        <strain evidence="10 11">L1-8</strain>
    </source>
</reference>
<evidence type="ECO:0000256" key="5">
    <source>
        <dbReference type="ARBA" id="ARBA00023326"/>
    </source>
</evidence>
<dbReference type="RefSeq" id="WP_077865522.1">
    <property type="nucleotide sequence ID" value="NZ_LZYZ01000004.1"/>
</dbReference>
<dbReference type="PROSITE" id="PS51760">
    <property type="entry name" value="GH10_2"/>
    <property type="match status" value="1"/>
</dbReference>
<dbReference type="SMART" id="SM00458">
    <property type="entry name" value="RICIN"/>
    <property type="match status" value="1"/>
</dbReference>
<evidence type="ECO:0000256" key="1">
    <source>
        <dbReference type="ARBA" id="ARBA00007495"/>
    </source>
</evidence>
<dbReference type="Pfam" id="PF14200">
    <property type="entry name" value="RicinB_lectin_2"/>
    <property type="match status" value="1"/>
</dbReference>
<dbReference type="PRINTS" id="PR00134">
    <property type="entry name" value="GLHYDRLASE10"/>
</dbReference>
<gene>
    <name evidence="10" type="primary">xynY</name>
    <name evidence="10" type="ORF">CLOSAC_22650</name>
</gene>
<keyword evidence="2 7" id="KW-0378">Hydrolase</keyword>
<dbReference type="Proteomes" id="UP000191154">
    <property type="component" value="Unassembled WGS sequence"/>
</dbReference>
<evidence type="ECO:0000259" key="9">
    <source>
        <dbReference type="PROSITE" id="PS51760"/>
    </source>
</evidence>
<evidence type="ECO:0000256" key="8">
    <source>
        <dbReference type="SAM" id="SignalP"/>
    </source>
</evidence>
<organism evidence="10 11">
    <name type="scientific">Clostridium saccharobutylicum</name>
    <dbReference type="NCBI Taxonomy" id="169679"/>
    <lineage>
        <taxon>Bacteria</taxon>
        <taxon>Bacillati</taxon>
        <taxon>Bacillota</taxon>
        <taxon>Clostridia</taxon>
        <taxon>Eubacteriales</taxon>
        <taxon>Clostridiaceae</taxon>
        <taxon>Clostridium</taxon>
    </lineage>
</organism>
<dbReference type="AlphaFoldDB" id="A0A1S8N627"/>
<dbReference type="PANTHER" id="PTHR31490:SF90">
    <property type="entry name" value="ENDO-1,4-BETA-XYLANASE A"/>
    <property type="match status" value="1"/>
</dbReference>
<dbReference type="InterPro" id="IPR044846">
    <property type="entry name" value="GH10"/>
</dbReference>
<dbReference type="Gene3D" id="3.20.20.80">
    <property type="entry name" value="Glycosidases"/>
    <property type="match status" value="1"/>
</dbReference>
<evidence type="ECO:0000313" key="10">
    <source>
        <dbReference type="EMBL" id="OOM11838.1"/>
    </source>
</evidence>
<dbReference type="GO" id="GO:0031176">
    <property type="term" value="F:endo-1,4-beta-xylanase activity"/>
    <property type="evidence" value="ECO:0007669"/>
    <property type="project" value="UniProtKB-EC"/>
</dbReference>
<dbReference type="SMART" id="SM00633">
    <property type="entry name" value="Glyco_10"/>
    <property type="match status" value="1"/>
</dbReference>
<dbReference type="PANTHER" id="PTHR31490">
    <property type="entry name" value="GLYCOSYL HYDROLASE"/>
    <property type="match status" value="1"/>
</dbReference>